<sequence>MSLPVLPEDIEIYIWEIFADLYPREVPDCCQVLDQIKAWLQPMLYRVIVAHPEGRWPNVNIVLSPSDDLITYPNYVHHVLVGGSLDENPDLAQCLDLLPLLPNVKDLAIWLTGYDPTPVLLPLCAHLRPQRLSISFAPLLGHGRGLRGHARHSIFSRLTHLEVIHDCNNWEGGKTWQNSLA</sequence>
<evidence type="ECO:0000313" key="1">
    <source>
        <dbReference type="EMBL" id="TFK66886.1"/>
    </source>
</evidence>
<name>A0ACD3AMX2_9AGAR</name>
<organism evidence="1 2">
    <name type="scientific">Pluteus cervinus</name>
    <dbReference type="NCBI Taxonomy" id="181527"/>
    <lineage>
        <taxon>Eukaryota</taxon>
        <taxon>Fungi</taxon>
        <taxon>Dikarya</taxon>
        <taxon>Basidiomycota</taxon>
        <taxon>Agaricomycotina</taxon>
        <taxon>Agaricomycetes</taxon>
        <taxon>Agaricomycetidae</taxon>
        <taxon>Agaricales</taxon>
        <taxon>Pluteineae</taxon>
        <taxon>Pluteaceae</taxon>
        <taxon>Pluteus</taxon>
    </lineage>
</organism>
<evidence type="ECO:0000313" key="2">
    <source>
        <dbReference type="Proteomes" id="UP000308600"/>
    </source>
</evidence>
<protein>
    <submittedName>
        <fullName evidence="1">Uncharacterized protein</fullName>
    </submittedName>
</protein>
<accession>A0ACD3AMX2</accession>
<gene>
    <name evidence="1" type="ORF">BDN72DRAFT_126611</name>
</gene>
<keyword evidence="2" id="KW-1185">Reference proteome</keyword>
<dbReference type="Proteomes" id="UP000308600">
    <property type="component" value="Unassembled WGS sequence"/>
</dbReference>
<reference evidence="1 2" key="1">
    <citation type="journal article" date="2019" name="Nat. Ecol. Evol.">
        <title>Megaphylogeny resolves global patterns of mushroom evolution.</title>
        <authorList>
            <person name="Varga T."/>
            <person name="Krizsan K."/>
            <person name="Foldi C."/>
            <person name="Dima B."/>
            <person name="Sanchez-Garcia M."/>
            <person name="Sanchez-Ramirez S."/>
            <person name="Szollosi G.J."/>
            <person name="Szarkandi J.G."/>
            <person name="Papp V."/>
            <person name="Albert L."/>
            <person name="Andreopoulos W."/>
            <person name="Angelini C."/>
            <person name="Antonin V."/>
            <person name="Barry K.W."/>
            <person name="Bougher N.L."/>
            <person name="Buchanan P."/>
            <person name="Buyck B."/>
            <person name="Bense V."/>
            <person name="Catcheside P."/>
            <person name="Chovatia M."/>
            <person name="Cooper J."/>
            <person name="Damon W."/>
            <person name="Desjardin D."/>
            <person name="Finy P."/>
            <person name="Geml J."/>
            <person name="Haridas S."/>
            <person name="Hughes K."/>
            <person name="Justo A."/>
            <person name="Karasinski D."/>
            <person name="Kautmanova I."/>
            <person name="Kiss B."/>
            <person name="Kocsube S."/>
            <person name="Kotiranta H."/>
            <person name="LaButti K.M."/>
            <person name="Lechner B.E."/>
            <person name="Liimatainen K."/>
            <person name="Lipzen A."/>
            <person name="Lukacs Z."/>
            <person name="Mihaltcheva S."/>
            <person name="Morgado L.N."/>
            <person name="Niskanen T."/>
            <person name="Noordeloos M.E."/>
            <person name="Ohm R.A."/>
            <person name="Ortiz-Santana B."/>
            <person name="Ovrebo C."/>
            <person name="Racz N."/>
            <person name="Riley R."/>
            <person name="Savchenko A."/>
            <person name="Shiryaev A."/>
            <person name="Soop K."/>
            <person name="Spirin V."/>
            <person name="Szebenyi C."/>
            <person name="Tomsovsky M."/>
            <person name="Tulloss R.E."/>
            <person name="Uehling J."/>
            <person name="Grigoriev I.V."/>
            <person name="Vagvolgyi C."/>
            <person name="Papp T."/>
            <person name="Martin F.M."/>
            <person name="Miettinen O."/>
            <person name="Hibbett D.S."/>
            <person name="Nagy L.G."/>
        </authorList>
    </citation>
    <scope>NUCLEOTIDE SEQUENCE [LARGE SCALE GENOMIC DNA]</scope>
    <source>
        <strain evidence="1 2">NL-1719</strain>
    </source>
</reference>
<proteinExistence type="predicted"/>
<dbReference type="EMBL" id="ML208391">
    <property type="protein sequence ID" value="TFK66886.1"/>
    <property type="molecule type" value="Genomic_DNA"/>
</dbReference>